<dbReference type="InterPro" id="IPR038488">
    <property type="entry name" value="Integrase_DNA-bd_sf"/>
</dbReference>
<dbReference type="Pfam" id="PF13356">
    <property type="entry name" value="Arm-DNA-bind_3"/>
    <property type="match status" value="1"/>
</dbReference>
<keyword evidence="3" id="KW-0238">DNA-binding</keyword>
<dbReference type="InterPro" id="IPR013762">
    <property type="entry name" value="Integrase-like_cat_sf"/>
</dbReference>
<dbReference type="GO" id="GO:0003677">
    <property type="term" value="F:DNA binding"/>
    <property type="evidence" value="ECO:0007669"/>
    <property type="project" value="UniProtKB-KW"/>
</dbReference>
<gene>
    <name evidence="6" type="ORF">CLV88_12148</name>
</gene>
<dbReference type="Gene3D" id="3.30.160.390">
    <property type="entry name" value="Integrase, DNA-binding domain"/>
    <property type="match status" value="1"/>
</dbReference>
<dbReference type="PROSITE" id="PS51898">
    <property type="entry name" value="TYR_RECOMBINASE"/>
    <property type="match status" value="1"/>
</dbReference>
<keyword evidence="7" id="KW-1185">Reference proteome</keyword>
<dbReference type="Gene3D" id="1.10.150.130">
    <property type="match status" value="1"/>
</dbReference>
<evidence type="ECO:0000313" key="6">
    <source>
        <dbReference type="EMBL" id="PSL17138.1"/>
    </source>
</evidence>
<dbReference type="InterPro" id="IPR011010">
    <property type="entry name" value="DNA_brk_join_enz"/>
</dbReference>
<keyword evidence="2" id="KW-0229">DNA integration</keyword>
<dbReference type="Proteomes" id="UP000240418">
    <property type="component" value="Unassembled WGS sequence"/>
</dbReference>
<dbReference type="Gene3D" id="1.10.443.10">
    <property type="entry name" value="Intergrase catalytic core"/>
    <property type="match status" value="1"/>
</dbReference>
<dbReference type="InterPro" id="IPR050808">
    <property type="entry name" value="Phage_Integrase"/>
</dbReference>
<dbReference type="InterPro" id="IPR025166">
    <property type="entry name" value="Integrase_DNA_bind_dom"/>
</dbReference>
<dbReference type="Pfam" id="PF00589">
    <property type="entry name" value="Phage_integrase"/>
    <property type="match status" value="1"/>
</dbReference>
<dbReference type="AlphaFoldDB" id="A0A2P8F5Y6"/>
<dbReference type="InterPro" id="IPR002104">
    <property type="entry name" value="Integrase_catalytic"/>
</dbReference>
<dbReference type="GO" id="GO:0015074">
    <property type="term" value="P:DNA integration"/>
    <property type="evidence" value="ECO:0007669"/>
    <property type="project" value="UniProtKB-KW"/>
</dbReference>
<dbReference type="GO" id="GO:0006310">
    <property type="term" value="P:DNA recombination"/>
    <property type="evidence" value="ECO:0007669"/>
    <property type="project" value="UniProtKB-KW"/>
</dbReference>
<evidence type="ECO:0000256" key="1">
    <source>
        <dbReference type="ARBA" id="ARBA00008857"/>
    </source>
</evidence>
<comment type="similarity">
    <text evidence="1">Belongs to the 'phage' integrase family.</text>
</comment>
<dbReference type="InterPro" id="IPR010998">
    <property type="entry name" value="Integrase_recombinase_N"/>
</dbReference>
<keyword evidence="4" id="KW-0233">DNA recombination</keyword>
<name>A0A2P8F5Y6_9RHOB</name>
<dbReference type="PANTHER" id="PTHR30629:SF2">
    <property type="entry name" value="PROPHAGE INTEGRASE INTS-RELATED"/>
    <property type="match status" value="1"/>
</dbReference>
<evidence type="ECO:0000313" key="7">
    <source>
        <dbReference type="Proteomes" id="UP000240418"/>
    </source>
</evidence>
<proteinExistence type="inferred from homology"/>
<evidence type="ECO:0000256" key="3">
    <source>
        <dbReference type="ARBA" id="ARBA00023125"/>
    </source>
</evidence>
<feature type="domain" description="Tyr recombinase" evidence="5">
    <location>
        <begin position="203"/>
        <end position="360"/>
    </location>
</feature>
<reference evidence="6 7" key="1">
    <citation type="submission" date="2018-03" db="EMBL/GenBank/DDBJ databases">
        <title>Genomic Encyclopedia of Archaeal and Bacterial Type Strains, Phase II (KMG-II): from individual species to whole genera.</title>
        <authorList>
            <person name="Goeker M."/>
        </authorList>
    </citation>
    <scope>NUCLEOTIDE SEQUENCE [LARGE SCALE GENOMIC DNA]</scope>
    <source>
        <strain evidence="6 7">DSM 100673</strain>
    </source>
</reference>
<dbReference type="PANTHER" id="PTHR30629">
    <property type="entry name" value="PROPHAGE INTEGRASE"/>
    <property type="match status" value="1"/>
</dbReference>
<dbReference type="EMBL" id="PYGJ01000021">
    <property type="protein sequence ID" value="PSL17138.1"/>
    <property type="molecule type" value="Genomic_DNA"/>
</dbReference>
<organism evidence="6 7">
    <name type="scientific">Shimia abyssi</name>
    <dbReference type="NCBI Taxonomy" id="1662395"/>
    <lineage>
        <taxon>Bacteria</taxon>
        <taxon>Pseudomonadati</taxon>
        <taxon>Pseudomonadota</taxon>
        <taxon>Alphaproteobacteria</taxon>
        <taxon>Rhodobacterales</taxon>
        <taxon>Roseobacteraceae</taxon>
    </lineage>
</organism>
<protein>
    <submittedName>
        <fullName evidence="6">Site-specific recombinase XerD</fullName>
    </submittedName>
</protein>
<evidence type="ECO:0000256" key="2">
    <source>
        <dbReference type="ARBA" id="ARBA00022908"/>
    </source>
</evidence>
<evidence type="ECO:0000259" key="5">
    <source>
        <dbReference type="PROSITE" id="PS51898"/>
    </source>
</evidence>
<accession>A0A2P8F5Y6</accession>
<evidence type="ECO:0000256" key="4">
    <source>
        <dbReference type="ARBA" id="ARBA00023172"/>
    </source>
</evidence>
<comment type="caution">
    <text evidence="6">The sequence shown here is derived from an EMBL/GenBank/DDBJ whole genome shotgun (WGS) entry which is preliminary data.</text>
</comment>
<dbReference type="SUPFAM" id="SSF56349">
    <property type="entry name" value="DNA breaking-rejoining enzymes"/>
    <property type="match status" value="1"/>
</dbReference>
<sequence length="372" mass="42770">MPCISFRFRQKADKMPKLTETYAKKLPHSLAGTQKYWDKEIKGLVLFVGKRSKTWYFQKDVGGQTKRVLIGRYPVISSHAARQTALELALEMGRGAGKVAQVGAPSLEIAMEVYLARPKLRSDQYKHGVRAYMENQLRDWLRLPLDEISKSMVVRRHQELASKPSTANHSLRYFRSIYNHARRTHDLPECPTMAVEWYEEKPDGRVILDLMDWRRAVDFLGNPIHKVFYEFLLFTGLRKSEALTLEWKNVLDDRIHLPMTKNGRSFDLPINQVHHEILAPLKPHSRTWIFPSLKSASGHITGPEKMQWSPHTHRRTFATVALEAGIMEEIVGRLLNHTPLSITGQRYAIPSLEALAPAMQTVCSELLARQKM</sequence>